<gene>
    <name evidence="1" type="ORF">TPR58_12580</name>
</gene>
<comment type="caution">
    <text evidence="1">The sequence shown here is derived from an EMBL/GenBank/DDBJ whole genome shotgun (WGS) entry which is preliminary data.</text>
</comment>
<keyword evidence="2" id="KW-1185">Reference proteome</keyword>
<reference evidence="1 2" key="1">
    <citation type="submission" date="2024-05" db="EMBL/GenBank/DDBJ databases">
        <title>Sphingomonas sp. HF-S3 16S ribosomal RNA gene Genome sequencing and assembly.</title>
        <authorList>
            <person name="Lee H."/>
        </authorList>
    </citation>
    <scope>NUCLEOTIDE SEQUENCE [LARGE SCALE GENOMIC DNA]</scope>
    <source>
        <strain evidence="1 2">HF-S3</strain>
    </source>
</reference>
<dbReference type="Proteomes" id="UP001427805">
    <property type="component" value="Unassembled WGS sequence"/>
</dbReference>
<evidence type="ECO:0000313" key="1">
    <source>
        <dbReference type="EMBL" id="MEN3748004.1"/>
    </source>
</evidence>
<dbReference type="RefSeq" id="WP_346247020.1">
    <property type="nucleotide sequence ID" value="NZ_JBDIZK010000007.1"/>
</dbReference>
<name>A0ABV0B8W7_9SPHN</name>
<evidence type="ECO:0008006" key="3">
    <source>
        <dbReference type="Google" id="ProtNLM"/>
    </source>
</evidence>
<protein>
    <recommendedName>
        <fullName evidence="3">Transposase</fullName>
    </recommendedName>
</protein>
<evidence type="ECO:0000313" key="2">
    <source>
        <dbReference type="Proteomes" id="UP001427805"/>
    </source>
</evidence>
<accession>A0ABV0B8W7</accession>
<organism evidence="1 2">
    <name type="scientific">Sphingomonas rustica</name>
    <dbReference type="NCBI Taxonomy" id="3103142"/>
    <lineage>
        <taxon>Bacteria</taxon>
        <taxon>Pseudomonadati</taxon>
        <taxon>Pseudomonadota</taxon>
        <taxon>Alphaproteobacteria</taxon>
        <taxon>Sphingomonadales</taxon>
        <taxon>Sphingomonadaceae</taxon>
        <taxon>Sphingomonas</taxon>
    </lineage>
</organism>
<dbReference type="EMBL" id="JBDIZK010000007">
    <property type="protein sequence ID" value="MEN3748004.1"/>
    <property type="molecule type" value="Genomic_DNA"/>
</dbReference>
<proteinExistence type="predicted"/>
<sequence length="58" mass="6620">MTEGFIVDLTYGAVRQATWQKGPPVKSFLYGIKQVRQDQLGIATYRCDRCGYLENYAV</sequence>